<feature type="compositionally biased region" description="Low complexity" evidence="1">
    <location>
        <begin position="418"/>
        <end position="433"/>
    </location>
</feature>
<feature type="compositionally biased region" description="Basic and acidic residues" evidence="1">
    <location>
        <begin position="166"/>
        <end position="189"/>
    </location>
</feature>
<feature type="compositionally biased region" description="Basic and acidic residues" evidence="1">
    <location>
        <begin position="403"/>
        <end position="416"/>
    </location>
</feature>
<accession>K0SG36</accession>
<feature type="compositionally biased region" description="Basic and acidic residues" evidence="1">
    <location>
        <begin position="458"/>
        <end position="479"/>
    </location>
</feature>
<evidence type="ECO:0000313" key="3">
    <source>
        <dbReference type="Proteomes" id="UP000266841"/>
    </source>
</evidence>
<dbReference type="AlphaFoldDB" id="K0SG36"/>
<feature type="region of interest" description="Disordered" evidence="1">
    <location>
        <begin position="166"/>
        <end position="203"/>
    </location>
</feature>
<gene>
    <name evidence="2" type="ORF">THAOC_14981</name>
</gene>
<feature type="non-terminal residue" evidence="2">
    <location>
        <position position="1"/>
    </location>
</feature>
<dbReference type="EMBL" id="AGNL01017419">
    <property type="protein sequence ID" value="EJK64300.1"/>
    <property type="molecule type" value="Genomic_DNA"/>
</dbReference>
<evidence type="ECO:0000256" key="1">
    <source>
        <dbReference type="SAM" id="MobiDB-lite"/>
    </source>
</evidence>
<name>K0SG36_THAOC</name>
<reference evidence="2 3" key="1">
    <citation type="journal article" date="2012" name="Genome Biol.">
        <title>Genome and low-iron response of an oceanic diatom adapted to chronic iron limitation.</title>
        <authorList>
            <person name="Lommer M."/>
            <person name="Specht M."/>
            <person name="Roy A.S."/>
            <person name="Kraemer L."/>
            <person name="Andreson R."/>
            <person name="Gutowska M.A."/>
            <person name="Wolf J."/>
            <person name="Bergner S.V."/>
            <person name="Schilhabel M.B."/>
            <person name="Klostermeier U.C."/>
            <person name="Beiko R.G."/>
            <person name="Rosenstiel P."/>
            <person name="Hippler M."/>
            <person name="Laroche J."/>
        </authorList>
    </citation>
    <scope>NUCLEOTIDE SEQUENCE [LARGE SCALE GENOMIC DNA]</scope>
    <source>
        <strain evidence="2 3">CCMP1005</strain>
    </source>
</reference>
<keyword evidence="3" id="KW-1185">Reference proteome</keyword>
<feature type="region of interest" description="Disordered" evidence="1">
    <location>
        <begin position="60"/>
        <end position="137"/>
    </location>
</feature>
<dbReference type="OMA" id="GVWRERH"/>
<protein>
    <submittedName>
        <fullName evidence="2">Uncharacterized protein</fullName>
    </submittedName>
</protein>
<feature type="compositionally biased region" description="Basic and acidic residues" evidence="1">
    <location>
        <begin position="347"/>
        <end position="356"/>
    </location>
</feature>
<feature type="compositionally biased region" description="Acidic residues" evidence="1">
    <location>
        <begin position="245"/>
        <end position="257"/>
    </location>
</feature>
<feature type="compositionally biased region" description="Basic and acidic residues" evidence="1">
    <location>
        <begin position="232"/>
        <end position="244"/>
    </location>
</feature>
<comment type="caution">
    <text evidence="2">The sequence shown here is derived from an EMBL/GenBank/DDBJ whole genome shotgun (WGS) entry which is preliminary data.</text>
</comment>
<feature type="compositionally biased region" description="Low complexity" evidence="1">
    <location>
        <begin position="306"/>
        <end position="316"/>
    </location>
</feature>
<organism evidence="2 3">
    <name type="scientific">Thalassiosira oceanica</name>
    <name type="common">Marine diatom</name>
    <dbReference type="NCBI Taxonomy" id="159749"/>
    <lineage>
        <taxon>Eukaryota</taxon>
        <taxon>Sar</taxon>
        <taxon>Stramenopiles</taxon>
        <taxon>Ochrophyta</taxon>
        <taxon>Bacillariophyta</taxon>
        <taxon>Coscinodiscophyceae</taxon>
        <taxon>Thalassiosirophycidae</taxon>
        <taxon>Thalassiosirales</taxon>
        <taxon>Thalassiosiraceae</taxon>
        <taxon>Thalassiosira</taxon>
    </lineage>
</organism>
<feature type="compositionally biased region" description="Basic and acidic residues" evidence="1">
    <location>
        <begin position="92"/>
        <end position="114"/>
    </location>
</feature>
<feature type="region of interest" description="Disordered" evidence="1">
    <location>
        <begin position="232"/>
        <end position="265"/>
    </location>
</feature>
<feature type="compositionally biased region" description="Basic and acidic residues" evidence="1">
    <location>
        <begin position="364"/>
        <end position="388"/>
    </location>
</feature>
<dbReference type="Proteomes" id="UP000266841">
    <property type="component" value="Unassembled WGS sequence"/>
</dbReference>
<feature type="region of interest" description="Disordered" evidence="1">
    <location>
        <begin position="304"/>
        <end position="509"/>
    </location>
</feature>
<sequence length="528" mass="58180">GDLSSDLLLSVRRGSVVVGRLQLLPALAGFLPAVAAGGCHRPRFVGRRCSLPPAAVGSAAAAARGRHQPPDPLPLVRPRRHPLGPVPPPPPRPDRLLHERPARGPVRRQPDHLAEVPGYPARHPSPAPEELEPVPEAPPVGRVRHAAVLVHAPDALVRRLRRRYDREVEQGERRQGPGAHGREESECRLGGHPRRRREEEAEAEPVLVVEVVPEQVVVVLQRERVADRVTVRRRDDPDARRRDDEGEDAEADQEQDEAGVVPFPYGRADPRAVVVERNDADVARVAVLRPGGTVDVAGLTVAVSQGPAHGYPPAGGARVGRRRRTVRRGVRRYDPRVGERGLPQGQDRGEARRGARPDGGGDEAEVKRRPRREEEVRHVEQRRVRTQHDPSAAEEGLVARPRLPGEERRRGPERRRLGPAAARRPVPAVVPQRRPARPPRPSPHRHQDPPPRGVRPVARQDHAPRQEARGVRPVREARRGLRLRAGPPAAVGVDLEGTPVQRDHGREGRRLEAVVALHGRAGGVEVRR</sequence>
<evidence type="ECO:0000313" key="2">
    <source>
        <dbReference type="EMBL" id="EJK64300.1"/>
    </source>
</evidence>
<feature type="compositionally biased region" description="Basic residues" evidence="1">
    <location>
        <begin position="319"/>
        <end position="330"/>
    </location>
</feature>
<proteinExistence type="predicted"/>